<protein>
    <submittedName>
        <fullName evidence="1">Uncharacterized protein</fullName>
    </submittedName>
</protein>
<organism evidence="1 2">
    <name type="scientific">Coniosporium tulheliwenetii</name>
    <dbReference type="NCBI Taxonomy" id="3383036"/>
    <lineage>
        <taxon>Eukaryota</taxon>
        <taxon>Fungi</taxon>
        <taxon>Dikarya</taxon>
        <taxon>Ascomycota</taxon>
        <taxon>Pezizomycotina</taxon>
        <taxon>Dothideomycetes</taxon>
        <taxon>Dothideomycetes incertae sedis</taxon>
        <taxon>Coniosporium</taxon>
    </lineage>
</organism>
<keyword evidence="2" id="KW-1185">Reference proteome</keyword>
<proteinExistence type="predicted"/>
<accession>A0ACC2ZL80</accession>
<evidence type="ECO:0000313" key="1">
    <source>
        <dbReference type="EMBL" id="KAJ9648321.1"/>
    </source>
</evidence>
<dbReference type="Proteomes" id="UP001172680">
    <property type="component" value="Unassembled WGS sequence"/>
</dbReference>
<name>A0ACC2ZL80_9PEZI</name>
<comment type="caution">
    <text evidence="1">The sequence shown here is derived from an EMBL/GenBank/DDBJ whole genome shotgun (WGS) entry which is preliminary data.</text>
</comment>
<sequence>MSELLVQSIIPNPVRPLITRDSTPQPSTNQETVDTSVNPDNEVAGNNDFVCDGPGCENRSFSCERNLTRHRKTVHAQPTPIYCQVEGCHRHADFPNGKGPFERLDLLRRHMEGFHSTDARASFPRIPANHETVNASANINNQADLRREVKTSFVCSWPGCNRVYVTEWKMRLHHQQKRLPGAELYCWVKGCHRHADVSDERWPFSSVGLWREHMRDVHDYD</sequence>
<gene>
    <name evidence="1" type="ORF">H2199_001175</name>
</gene>
<evidence type="ECO:0000313" key="2">
    <source>
        <dbReference type="Proteomes" id="UP001172680"/>
    </source>
</evidence>
<dbReference type="EMBL" id="JAPDRP010000003">
    <property type="protein sequence ID" value="KAJ9648321.1"/>
    <property type="molecule type" value="Genomic_DNA"/>
</dbReference>
<reference evidence="1" key="1">
    <citation type="submission" date="2022-10" db="EMBL/GenBank/DDBJ databases">
        <title>Culturing micro-colonial fungi from biological soil crusts in the Mojave desert and describing Neophaeococcomyces mojavensis, and introducing the new genera and species Taxawa tesnikishii.</title>
        <authorList>
            <person name="Kurbessoian T."/>
            <person name="Stajich J.E."/>
        </authorList>
    </citation>
    <scope>NUCLEOTIDE SEQUENCE</scope>
    <source>
        <strain evidence="1">JES_115</strain>
    </source>
</reference>